<dbReference type="SMART" id="SM00464">
    <property type="entry name" value="LON"/>
    <property type="match status" value="1"/>
</dbReference>
<dbReference type="InterPro" id="IPR015947">
    <property type="entry name" value="PUA-like_sf"/>
</dbReference>
<dbReference type="InterPro" id="IPR046336">
    <property type="entry name" value="Lon_prtase_N_sf"/>
</dbReference>
<protein>
    <submittedName>
        <fullName evidence="2">Peptidase S16</fullName>
    </submittedName>
</protein>
<dbReference type="AlphaFoldDB" id="A0A433X7T5"/>
<organism evidence="2 3">
    <name type="scientific">Arsenicitalea aurantiaca</name>
    <dbReference type="NCBI Taxonomy" id="1783274"/>
    <lineage>
        <taxon>Bacteria</taxon>
        <taxon>Pseudomonadati</taxon>
        <taxon>Pseudomonadota</taxon>
        <taxon>Alphaproteobacteria</taxon>
        <taxon>Hyphomicrobiales</taxon>
        <taxon>Devosiaceae</taxon>
        <taxon>Arsenicitalea</taxon>
    </lineage>
</organism>
<dbReference type="PANTHER" id="PTHR46732">
    <property type="entry name" value="ATP-DEPENDENT PROTEASE LA (LON) DOMAIN PROTEIN"/>
    <property type="match status" value="1"/>
</dbReference>
<gene>
    <name evidence="2" type="ORF">EMQ25_12360</name>
</gene>
<evidence type="ECO:0000259" key="1">
    <source>
        <dbReference type="PROSITE" id="PS51787"/>
    </source>
</evidence>
<name>A0A433X7T5_9HYPH</name>
<accession>A0A433X7T5</accession>
<dbReference type="PANTHER" id="PTHR46732:SF8">
    <property type="entry name" value="ATP-DEPENDENT PROTEASE LA (LON) DOMAIN PROTEIN"/>
    <property type="match status" value="1"/>
</dbReference>
<dbReference type="OrthoDB" id="9806457at2"/>
<dbReference type="EMBL" id="RZNJ01000004">
    <property type="protein sequence ID" value="RUT30113.1"/>
    <property type="molecule type" value="Genomic_DNA"/>
</dbReference>
<reference evidence="2 3" key="1">
    <citation type="journal article" date="2016" name="Int. J. Syst. Evol. Microbiol.">
        <title>Arsenicitalea aurantiaca gen. nov., sp. nov., a new member of the family Hyphomicrobiaceae, isolated from high-arsenic sediment.</title>
        <authorList>
            <person name="Mu Y."/>
            <person name="Zhou L."/>
            <person name="Zeng X.C."/>
            <person name="Liu L."/>
            <person name="Pan Y."/>
            <person name="Chen X."/>
            <person name="Wang J."/>
            <person name="Li S."/>
            <person name="Li W.J."/>
            <person name="Wang Y."/>
        </authorList>
    </citation>
    <scope>NUCLEOTIDE SEQUENCE [LARGE SCALE GENOMIC DNA]</scope>
    <source>
        <strain evidence="2 3">42-50</strain>
    </source>
</reference>
<evidence type="ECO:0000313" key="2">
    <source>
        <dbReference type="EMBL" id="RUT30113.1"/>
    </source>
</evidence>
<proteinExistence type="predicted"/>
<dbReference type="Gene3D" id="2.30.130.40">
    <property type="entry name" value="LON domain-like"/>
    <property type="match status" value="1"/>
</dbReference>
<dbReference type="RefSeq" id="WP_127188893.1">
    <property type="nucleotide sequence ID" value="NZ_RZNJ01000004.1"/>
</dbReference>
<dbReference type="InterPro" id="IPR003111">
    <property type="entry name" value="Lon_prtase_N"/>
</dbReference>
<dbReference type="PROSITE" id="PS51787">
    <property type="entry name" value="LON_N"/>
    <property type="match status" value="1"/>
</dbReference>
<feature type="domain" description="Lon N-terminal" evidence="1">
    <location>
        <begin position="15"/>
        <end position="212"/>
    </location>
</feature>
<keyword evidence="3" id="KW-1185">Reference proteome</keyword>
<dbReference type="SUPFAM" id="SSF88697">
    <property type="entry name" value="PUA domain-like"/>
    <property type="match status" value="1"/>
</dbReference>
<dbReference type="Proteomes" id="UP000281547">
    <property type="component" value="Unassembled WGS sequence"/>
</dbReference>
<evidence type="ECO:0000313" key="3">
    <source>
        <dbReference type="Proteomes" id="UP000281547"/>
    </source>
</evidence>
<dbReference type="Pfam" id="PF02190">
    <property type="entry name" value="LON_substr_bdg"/>
    <property type="match status" value="1"/>
</dbReference>
<sequence length="223" mass="25124">MHKRPHTTKDLPRSIPVFPLSGALLLPFAQRPLNIFEPRYIEMVDHALSGDRLIGLIQPAEPDGEEESPLGRAPLKSVGCVGRLTHFEETSEGRYFIILEGICRFALVSELNVRTPFRQCVIDASRFESDFERTHGEGAVDRDRFLKMMRDYADFGDFELNWDEINKTGTADLVNFCCMVSPYGAAEKQVLLEAPSLEERAETLIAMAEYEMARGQSDGPVLQ</sequence>
<comment type="caution">
    <text evidence="2">The sequence shown here is derived from an EMBL/GenBank/DDBJ whole genome shotgun (WGS) entry which is preliminary data.</text>
</comment>